<name>A0A1I6ZPH1_9HYPH</name>
<proteinExistence type="predicted"/>
<protein>
    <submittedName>
        <fullName evidence="1">Uncharacterized protein</fullName>
    </submittedName>
</protein>
<gene>
    <name evidence="1" type="ORF">SAMN05444141_102511</name>
</gene>
<keyword evidence="2" id="KW-1185">Reference proteome</keyword>
<reference evidence="2" key="1">
    <citation type="submission" date="2016-10" db="EMBL/GenBank/DDBJ databases">
        <authorList>
            <person name="Varghese N."/>
            <person name="Submissions S."/>
        </authorList>
    </citation>
    <scope>NUCLEOTIDE SEQUENCE [LARGE SCALE GENOMIC DNA]</scope>
    <source>
        <strain evidence="2">DSM 17465</strain>
    </source>
</reference>
<accession>A0A1I6ZPH1</accession>
<dbReference type="Proteomes" id="UP000183371">
    <property type="component" value="Unassembled WGS sequence"/>
</dbReference>
<evidence type="ECO:0000313" key="2">
    <source>
        <dbReference type="Proteomes" id="UP000183371"/>
    </source>
</evidence>
<dbReference type="AlphaFoldDB" id="A0A1I6ZPH1"/>
<dbReference type="EMBL" id="FPBD01000002">
    <property type="protein sequence ID" value="SFT64624.1"/>
    <property type="molecule type" value="Genomic_DNA"/>
</dbReference>
<sequence>MNMVIEGLNGIGWRKRRNPASESCQCGSWKLHWIKHSKRDWPSKCSNADCHKKPTLGADVRWLSGSRPQIIPLCDSCSKQTDRFNLREGTVTVLTHQYECS</sequence>
<evidence type="ECO:0000313" key="1">
    <source>
        <dbReference type="EMBL" id="SFT64624.1"/>
    </source>
</evidence>
<organism evidence="1 2">
    <name type="scientific">Pseudovibrio denitrificans</name>
    <dbReference type="NCBI Taxonomy" id="258256"/>
    <lineage>
        <taxon>Bacteria</taxon>
        <taxon>Pseudomonadati</taxon>
        <taxon>Pseudomonadota</taxon>
        <taxon>Alphaproteobacteria</taxon>
        <taxon>Hyphomicrobiales</taxon>
        <taxon>Stappiaceae</taxon>
        <taxon>Pseudovibrio</taxon>
    </lineage>
</organism>